<proteinExistence type="predicted"/>
<dbReference type="RefSeq" id="WP_052846840.1">
    <property type="nucleotide sequence ID" value="NZ_BAABQO010000009.1"/>
</dbReference>
<gene>
    <name evidence="2" type="ORF">HA332_13100</name>
</gene>
<evidence type="ECO:0000256" key="1">
    <source>
        <dbReference type="SAM" id="Phobius"/>
    </source>
</evidence>
<feature type="transmembrane region" description="Helical" evidence="1">
    <location>
        <begin position="85"/>
        <end position="107"/>
    </location>
</feature>
<dbReference type="EMBL" id="DUJO01000057">
    <property type="protein sequence ID" value="HII75266.1"/>
    <property type="molecule type" value="Genomic_DNA"/>
</dbReference>
<feature type="transmembrane region" description="Helical" evidence="1">
    <location>
        <begin position="42"/>
        <end position="64"/>
    </location>
</feature>
<accession>A0A832TI75</accession>
<sequence>MALFKTEENAIIIKAVNEPYTAWGSPAIIIISDHLYYSPPPWYVQIAPDLILSLGIVSVILVLLRNFSKFEKFPRNIFPLLKDKLKVFNTVLTVISAVFLGLSLYLYHLHLSYAKVNIPHLNLITIGDMLPKMNPAYFSVPWYVNLWPELLVIGLALSGVAIYSWIKLWFRR</sequence>
<dbReference type="Proteomes" id="UP000646844">
    <property type="component" value="Unassembled WGS sequence"/>
</dbReference>
<evidence type="ECO:0000313" key="2">
    <source>
        <dbReference type="EMBL" id="HII75266.1"/>
    </source>
</evidence>
<organism evidence="2 3">
    <name type="scientific">Sulfurisphaera tokodaii</name>
    <dbReference type="NCBI Taxonomy" id="111955"/>
    <lineage>
        <taxon>Archaea</taxon>
        <taxon>Thermoproteota</taxon>
        <taxon>Thermoprotei</taxon>
        <taxon>Sulfolobales</taxon>
        <taxon>Sulfolobaceae</taxon>
        <taxon>Sulfurisphaera</taxon>
    </lineage>
</organism>
<feature type="transmembrane region" description="Helical" evidence="1">
    <location>
        <begin position="150"/>
        <end position="170"/>
    </location>
</feature>
<evidence type="ECO:0000313" key="3">
    <source>
        <dbReference type="Proteomes" id="UP000646844"/>
    </source>
</evidence>
<name>A0A832TI75_9CREN</name>
<comment type="caution">
    <text evidence="2">The sequence shown here is derived from an EMBL/GenBank/DDBJ whole genome shotgun (WGS) entry which is preliminary data.</text>
</comment>
<keyword evidence="1" id="KW-0472">Membrane</keyword>
<protein>
    <submittedName>
        <fullName evidence="2">Uncharacterized protein</fullName>
    </submittedName>
</protein>
<dbReference type="GeneID" id="25400435"/>
<dbReference type="AlphaFoldDB" id="A0A832TI75"/>
<keyword evidence="1" id="KW-1133">Transmembrane helix</keyword>
<keyword evidence="1" id="KW-0812">Transmembrane</keyword>
<reference evidence="2" key="1">
    <citation type="journal article" date="2020" name="bioRxiv">
        <title>A rank-normalized archaeal taxonomy based on genome phylogeny resolves widespread incomplete and uneven classifications.</title>
        <authorList>
            <person name="Rinke C."/>
            <person name="Chuvochina M."/>
            <person name="Mussig A.J."/>
            <person name="Chaumeil P.-A."/>
            <person name="Waite D.W."/>
            <person name="Whitman W.B."/>
            <person name="Parks D.H."/>
            <person name="Hugenholtz P."/>
        </authorList>
    </citation>
    <scope>NUCLEOTIDE SEQUENCE</scope>
    <source>
        <strain evidence="2">UBA8838</strain>
    </source>
</reference>